<dbReference type="InterPro" id="IPR022121">
    <property type="entry name" value="Peptidase_M73_camelysin"/>
</dbReference>
<proteinExistence type="predicted"/>
<keyword evidence="1" id="KW-0472">Membrane</keyword>
<dbReference type="AlphaFoldDB" id="A0A562IMJ6"/>
<dbReference type="RefSeq" id="WP_153361736.1">
    <property type="nucleotide sequence ID" value="NZ_ML762515.1"/>
</dbReference>
<reference evidence="2 3" key="1">
    <citation type="submission" date="2019-07" db="EMBL/GenBank/DDBJ databases">
        <title>R&amp;d 2014.</title>
        <authorList>
            <person name="Klenk H.-P."/>
        </authorList>
    </citation>
    <scope>NUCLEOTIDE SEQUENCE [LARGE SCALE GENOMIC DNA]</scope>
    <source>
        <strain evidence="2 3">DSM 45764</strain>
    </source>
</reference>
<keyword evidence="1" id="KW-0812">Transmembrane</keyword>
<dbReference type="Pfam" id="PF12389">
    <property type="entry name" value="Peptidase_M73"/>
    <property type="match status" value="1"/>
</dbReference>
<evidence type="ECO:0000313" key="2">
    <source>
        <dbReference type="EMBL" id="TWH71945.1"/>
    </source>
</evidence>
<name>A0A562IMJ6_9ACTN</name>
<protein>
    <submittedName>
        <fullName evidence="2">Putative ribosomally synthesized peptide with SipW-like signal peptide</fullName>
    </submittedName>
</protein>
<sequence length="205" mass="20103">MNATRTTASNARRATAARVLGSVGVVGAAALVAGMGTFGAFTDSTDPAEVSVASGVVSIDLTARDGSATVPVSFEGVVPGSSVTRALDLVNDGDSALASVELSTVATASSLLDSDTTNGLQMSVRSCSVAWAEDLSCAGTVRTLLAAGPVVRTGDLTAPASLTAGATDHLAVTLALPAKAGDAFKGQTSELALTFTATQAGGTAR</sequence>
<keyword evidence="1" id="KW-1133">Transmembrane helix</keyword>
<comment type="caution">
    <text evidence="2">The sequence shown here is derived from an EMBL/GenBank/DDBJ whole genome shotgun (WGS) entry which is preliminary data.</text>
</comment>
<evidence type="ECO:0000313" key="3">
    <source>
        <dbReference type="Proteomes" id="UP000321490"/>
    </source>
</evidence>
<dbReference type="Proteomes" id="UP000321490">
    <property type="component" value="Unassembled WGS sequence"/>
</dbReference>
<evidence type="ECO:0000256" key="1">
    <source>
        <dbReference type="SAM" id="Phobius"/>
    </source>
</evidence>
<feature type="transmembrane region" description="Helical" evidence="1">
    <location>
        <begin position="20"/>
        <end position="41"/>
    </location>
</feature>
<dbReference type="OrthoDB" id="3788361at2"/>
<dbReference type="EMBL" id="VLKF01000001">
    <property type="protein sequence ID" value="TWH71945.1"/>
    <property type="molecule type" value="Genomic_DNA"/>
</dbReference>
<keyword evidence="3" id="KW-1185">Reference proteome</keyword>
<accession>A0A562IMJ6</accession>
<organism evidence="2 3">
    <name type="scientific">Modestobacter roseus</name>
    <dbReference type="NCBI Taxonomy" id="1181884"/>
    <lineage>
        <taxon>Bacteria</taxon>
        <taxon>Bacillati</taxon>
        <taxon>Actinomycetota</taxon>
        <taxon>Actinomycetes</taxon>
        <taxon>Geodermatophilales</taxon>
        <taxon>Geodermatophilaceae</taxon>
        <taxon>Modestobacter</taxon>
    </lineage>
</organism>
<gene>
    <name evidence="2" type="ORF">JD78_00445</name>
</gene>